<name>A0AAI9K0I9_9FIRM</name>
<evidence type="ECO:0000313" key="7">
    <source>
        <dbReference type="Proteomes" id="UP000660047"/>
    </source>
</evidence>
<gene>
    <name evidence="6" type="ORF">COEU31_00610</name>
</gene>
<proteinExistence type="predicted"/>
<feature type="transmembrane region" description="Helical" evidence="5">
    <location>
        <begin position="192"/>
        <end position="210"/>
    </location>
</feature>
<evidence type="ECO:0000313" key="6">
    <source>
        <dbReference type="EMBL" id="GFO93015.1"/>
    </source>
</evidence>
<keyword evidence="3 5" id="KW-1133">Transmembrane helix</keyword>
<keyword evidence="2 5" id="KW-0812">Transmembrane</keyword>
<dbReference type="AlphaFoldDB" id="A0AAI9K0I9"/>
<feature type="transmembrane region" description="Helical" evidence="5">
    <location>
        <begin position="21"/>
        <end position="40"/>
    </location>
</feature>
<feature type="transmembrane region" description="Helical" evidence="5">
    <location>
        <begin position="136"/>
        <end position="156"/>
    </location>
</feature>
<reference evidence="6" key="1">
    <citation type="submission" date="2020-06" db="EMBL/GenBank/DDBJ databases">
        <title>Characterization of fructooligosaccharide metabolism and fructooligosaccharide-degrading enzymes in human commensal butyrate producers.</title>
        <authorList>
            <person name="Tanno H."/>
            <person name="Fujii T."/>
            <person name="Hirano K."/>
            <person name="Maeno S."/>
            <person name="Tonozuka T."/>
            <person name="Sakamoto M."/>
            <person name="Ohkuma M."/>
            <person name="Tochio T."/>
            <person name="Endo A."/>
        </authorList>
    </citation>
    <scope>NUCLEOTIDE SEQUENCE</scope>
    <source>
        <strain evidence="6">JCM 31265</strain>
    </source>
</reference>
<evidence type="ECO:0000256" key="5">
    <source>
        <dbReference type="SAM" id="Phobius"/>
    </source>
</evidence>
<dbReference type="Proteomes" id="UP000660047">
    <property type="component" value="Unassembled WGS sequence"/>
</dbReference>
<organism evidence="6 7">
    <name type="scientific">Coprococcus eutactus</name>
    <dbReference type="NCBI Taxonomy" id="33043"/>
    <lineage>
        <taxon>Bacteria</taxon>
        <taxon>Bacillati</taxon>
        <taxon>Bacillota</taxon>
        <taxon>Clostridia</taxon>
        <taxon>Lachnospirales</taxon>
        <taxon>Lachnospiraceae</taxon>
        <taxon>Coprococcus</taxon>
    </lineage>
</organism>
<feature type="transmembrane region" description="Helical" evidence="5">
    <location>
        <begin position="60"/>
        <end position="85"/>
    </location>
</feature>
<dbReference type="GO" id="GO:0016020">
    <property type="term" value="C:membrane"/>
    <property type="evidence" value="ECO:0007669"/>
    <property type="project" value="UniProtKB-SubCell"/>
</dbReference>
<protein>
    <recommendedName>
        <fullName evidence="8">Peptidase S54 rhomboid domain-containing protein</fullName>
    </recommendedName>
</protein>
<sequence length="281" mass="33178">MNIISKIEKKFGRYSIRNLTLYLIIGYGIGYLLFMFQPKILFMLTLDPAAVMHGQVWRLFTWIITPPVFGVDIFTIIMLIFYYSLGSLLERTIGTFLYNLYMFSSMLFTMIGIMLAHIFCTYIIRYDYASSTGYFAYASTYYILMSIFLAIAVCYPDMSVLYAMIIPIKMKYLSILYIVIIAYYFINETFMGRVNIAMSLVSFVIFYLSTKNFRKFSPKQMKRRRNYNRQVRTAKQENIGHRCVVCGRTDKDYPDLQFRYCSKCTGNKEYCQDHLFTHTHN</sequence>
<evidence type="ECO:0008006" key="8">
    <source>
        <dbReference type="Google" id="ProtNLM"/>
    </source>
</evidence>
<accession>A0AAI9K0I9</accession>
<feature type="transmembrane region" description="Helical" evidence="5">
    <location>
        <begin position="168"/>
        <end position="186"/>
    </location>
</feature>
<dbReference type="SUPFAM" id="SSF144091">
    <property type="entry name" value="Rhomboid-like"/>
    <property type="match status" value="1"/>
</dbReference>
<keyword evidence="4 5" id="KW-0472">Membrane</keyword>
<dbReference type="EMBL" id="BLYL01000001">
    <property type="protein sequence ID" value="GFO93015.1"/>
    <property type="molecule type" value="Genomic_DNA"/>
</dbReference>
<evidence type="ECO:0000256" key="2">
    <source>
        <dbReference type="ARBA" id="ARBA00022692"/>
    </source>
</evidence>
<comment type="subcellular location">
    <subcellularLocation>
        <location evidence="1">Membrane</location>
        <topology evidence="1">Multi-pass membrane protein</topology>
    </subcellularLocation>
</comment>
<evidence type="ECO:0000256" key="3">
    <source>
        <dbReference type="ARBA" id="ARBA00022989"/>
    </source>
</evidence>
<comment type="caution">
    <text evidence="6">The sequence shown here is derived from an EMBL/GenBank/DDBJ whole genome shotgun (WGS) entry which is preliminary data.</text>
</comment>
<evidence type="ECO:0000256" key="4">
    <source>
        <dbReference type="ARBA" id="ARBA00023136"/>
    </source>
</evidence>
<feature type="transmembrane region" description="Helical" evidence="5">
    <location>
        <begin position="97"/>
        <end position="124"/>
    </location>
</feature>
<dbReference type="InterPro" id="IPR035952">
    <property type="entry name" value="Rhomboid-like_sf"/>
</dbReference>
<evidence type="ECO:0000256" key="1">
    <source>
        <dbReference type="ARBA" id="ARBA00004141"/>
    </source>
</evidence>
<dbReference type="RefSeq" id="WP_022216549.1">
    <property type="nucleotide sequence ID" value="NZ_BLYL01000001.1"/>
</dbReference>